<keyword evidence="3 5" id="KW-1133">Transmembrane helix</keyword>
<keyword evidence="2 5" id="KW-0812">Transmembrane</keyword>
<keyword evidence="4 5" id="KW-0472">Membrane</keyword>
<feature type="domain" description="TM2" evidence="6">
    <location>
        <begin position="91"/>
        <end position="137"/>
    </location>
</feature>
<keyword evidence="8" id="KW-1185">Reference proteome</keyword>
<dbReference type="Proteomes" id="UP000776983">
    <property type="component" value="Unassembled WGS sequence"/>
</dbReference>
<evidence type="ECO:0000256" key="5">
    <source>
        <dbReference type="SAM" id="Phobius"/>
    </source>
</evidence>
<dbReference type="RefSeq" id="WP_226953041.1">
    <property type="nucleotide sequence ID" value="NZ_JACDXW010000002.1"/>
</dbReference>
<evidence type="ECO:0000313" key="8">
    <source>
        <dbReference type="Proteomes" id="UP000776983"/>
    </source>
</evidence>
<gene>
    <name evidence="7" type="ORF">H0484_03375</name>
</gene>
<evidence type="ECO:0000256" key="1">
    <source>
        <dbReference type="ARBA" id="ARBA00004141"/>
    </source>
</evidence>
<proteinExistence type="predicted"/>
<evidence type="ECO:0000259" key="6">
    <source>
        <dbReference type="Pfam" id="PF05154"/>
    </source>
</evidence>
<name>A0ABS8C9T7_9BURK</name>
<accession>A0ABS8C9T7</accession>
<feature type="transmembrane region" description="Helical" evidence="5">
    <location>
        <begin position="51"/>
        <end position="77"/>
    </location>
</feature>
<protein>
    <submittedName>
        <fullName evidence="7">TM2 domain-containing protein</fullName>
    </submittedName>
</protein>
<evidence type="ECO:0000256" key="3">
    <source>
        <dbReference type="ARBA" id="ARBA00022989"/>
    </source>
</evidence>
<dbReference type="Pfam" id="PF05154">
    <property type="entry name" value="TM2"/>
    <property type="match status" value="1"/>
</dbReference>
<sequence length="162" mass="18120">MLQRIVLVIAVFLILLVALSLGESVGMRTLEWVSGLTQWVVGDLREWYERIVAYIQVNHVKVLIAVLLTLPISYWLIRRPGNAPAGLSTRKMAIVLALFLGWLGAHRFYLGQIGWGLLYLVIAYLFIPLAVILGLIDALRFALMSEAAFQSRKPARPQPPVA</sequence>
<reference evidence="7 8" key="1">
    <citation type="submission" date="2020-07" db="EMBL/GenBank/DDBJ databases">
        <title>Pusillimonas sp. nov., isolated from poultry manure in Taiwan.</title>
        <authorList>
            <person name="Lin S.-Y."/>
            <person name="Tang Y.-S."/>
            <person name="Young C.-C."/>
        </authorList>
    </citation>
    <scope>NUCLEOTIDE SEQUENCE [LARGE SCALE GENOMIC DNA]</scope>
    <source>
        <strain evidence="7 8">CC-YST705</strain>
    </source>
</reference>
<evidence type="ECO:0000313" key="7">
    <source>
        <dbReference type="EMBL" id="MCB5362795.1"/>
    </source>
</evidence>
<comment type="subcellular location">
    <subcellularLocation>
        <location evidence="1">Membrane</location>
        <topology evidence="1">Multi-pass membrane protein</topology>
    </subcellularLocation>
</comment>
<feature type="transmembrane region" description="Helical" evidence="5">
    <location>
        <begin position="116"/>
        <end position="143"/>
    </location>
</feature>
<organism evidence="7 8">
    <name type="scientific">Mesopusillimonas faecipullorum</name>
    <dbReference type="NCBI Taxonomy" id="2755040"/>
    <lineage>
        <taxon>Bacteria</taxon>
        <taxon>Pseudomonadati</taxon>
        <taxon>Pseudomonadota</taxon>
        <taxon>Betaproteobacteria</taxon>
        <taxon>Burkholderiales</taxon>
        <taxon>Alcaligenaceae</taxon>
        <taxon>Mesopusillimonas</taxon>
    </lineage>
</organism>
<comment type="caution">
    <text evidence="7">The sequence shown here is derived from an EMBL/GenBank/DDBJ whole genome shotgun (WGS) entry which is preliminary data.</text>
</comment>
<feature type="transmembrane region" description="Helical" evidence="5">
    <location>
        <begin position="89"/>
        <end position="110"/>
    </location>
</feature>
<dbReference type="EMBL" id="JACDXW010000002">
    <property type="protein sequence ID" value="MCB5362795.1"/>
    <property type="molecule type" value="Genomic_DNA"/>
</dbReference>
<dbReference type="InterPro" id="IPR007829">
    <property type="entry name" value="TM2"/>
</dbReference>
<evidence type="ECO:0000256" key="2">
    <source>
        <dbReference type="ARBA" id="ARBA00022692"/>
    </source>
</evidence>
<evidence type="ECO:0000256" key="4">
    <source>
        <dbReference type="ARBA" id="ARBA00023136"/>
    </source>
</evidence>